<protein>
    <submittedName>
        <fullName evidence="2">Uncharacterized protein</fullName>
    </submittedName>
</protein>
<feature type="region of interest" description="Disordered" evidence="1">
    <location>
        <begin position="250"/>
        <end position="271"/>
    </location>
</feature>
<dbReference type="EMBL" id="KV454538">
    <property type="protein sequence ID" value="ODV69921.1"/>
    <property type="molecule type" value="Genomic_DNA"/>
</dbReference>
<reference evidence="3" key="1">
    <citation type="submission" date="2016-05" db="EMBL/GenBank/DDBJ databases">
        <title>Comparative genomics of biotechnologically important yeasts.</title>
        <authorList>
            <consortium name="DOE Joint Genome Institute"/>
            <person name="Riley R."/>
            <person name="Haridas S."/>
            <person name="Wolfe K.H."/>
            <person name="Lopes M.R."/>
            <person name="Hittinger C.T."/>
            <person name="Goker M."/>
            <person name="Salamov A."/>
            <person name="Wisecaver J."/>
            <person name="Long T.M."/>
            <person name="Aerts A.L."/>
            <person name="Barry K."/>
            <person name="Choi C."/>
            <person name="Clum A."/>
            <person name="Coughlan A.Y."/>
            <person name="Deshpande S."/>
            <person name="Douglass A.P."/>
            <person name="Hanson S.J."/>
            <person name="Klenk H.-P."/>
            <person name="Labutti K."/>
            <person name="Lapidus A."/>
            <person name="Lindquist E."/>
            <person name="Lipzen A."/>
            <person name="Meier-Kolthoff J.P."/>
            <person name="Ohm R.A."/>
            <person name="Otillar R.P."/>
            <person name="Pangilinan J."/>
            <person name="Peng Y."/>
            <person name="Rokas A."/>
            <person name="Rosa C.A."/>
            <person name="Scheuner C."/>
            <person name="Sibirny A.A."/>
            <person name="Slot J.C."/>
            <person name="Stielow J.B."/>
            <person name="Sun H."/>
            <person name="Kurtzman C.P."/>
            <person name="Blackwell M."/>
            <person name="Grigoriev I.V."/>
            <person name="Jeffries T.W."/>
        </authorList>
    </citation>
    <scope>NUCLEOTIDE SEQUENCE [LARGE SCALE GENOMIC DNA]</scope>
    <source>
        <strain evidence="3">NRRL Y-1933</strain>
    </source>
</reference>
<accession>A0A1E4RRU6</accession>
<gene>
    <name evidence="2" type="ORF">HYPBUDRAFT_151472</name>
</gene>
<name>A0A1E4RRU6_9ASCO</name>
<organism evidence="2 3">
    <name type="scientific">Hyphopichia burtonii NRRL Y-1933</name>
    <dbReference type="NCBI Taxonomy" id="984485"/>
    <lineage>
        <taxon>Eukaryota</taxon>
        <taxon>Fungi</taxon>
        <taxon>Dikarya</taxon>
        <taxon>Ascomycota</taxon>
        <taxon>Saccharomycotina</taxon>
        <taxon>Pichiomycetes</taxon>
        <taxon>Debaryomycetaceae</taxon>
        <taxon>Hyphopichia</taxon>
    </lineage>
</organism>
<dbReference type="GeneID" id="30995061"/>
<dbReference type="Proteomes" id="UP000095085">
    <property type="component" value="Unassembled WGS sequence"/>
</dbReference>
<dbReference type="InterPro" id="IPR027417">
    <property type="entry name" value="P-loop_NTPase"/>
</dbReference>
<dbReference type="AlphaFoldDB" id="A0A1E4RRU6"/>
<sequence length="449" mass="50311">MASLLKKSSLQQQSINLENPTNDNSPIRIALLGGPRSGKTSIISKLSLGSFRDTYYPTHQTQPILFTFSPVSILSRCILDEFDMSSTLQLIGQNNHLVLSPVIYQAYSKLAPSNNSSITNQNRPSTIISNHENKIITSTNQFYTSYNHKNELDAHAYIPPQITPILVELIDTAAFNPDQVVPFLEASLYIKLDREILKNLANEPRRPVSTNPLLVASGASELNGSVDGYFFVYSAVPSYNPPSYNEVLESTGKNYDMTPESSLNDDDGDLQPVTSTTSYQSLDGSNKTLTITNTAGDTTFNLLSIMKIALSEAWKEYYTYKTRWEEGKESDVFSFKSALKNLWRENNLIETSKNEMKADLTKLKLLDNSMDPADPSCPPPIWVICTHKNNKLASPKLINDGIKLSKFWKCGFIAIDVTDENIDESLALIIREILERKKLQAQFKKKKKT</sequence>
<evidence type="ECO:0000313" key="3">
    <source>
        <dbReference type="Proteomes" id="UP000095085"/>
    </source>
</evidence>
<proteinExistence type="predicted"/>
<dbReference type="RefSeq" id="XP_020078988.1">
    <property type="nucleotide sequence ID" value="XM_020220511.1"/>
</dbReference>
<dbReference type="SUPFAM" id="SSF52540">
    <property type="entry name" value="P-loop containing nucleoside triphosphate hydrolases"/>
    <property type="match status" value="2"/>
</dbReference>
<evidence type="ECO:0000313" key="2">
    <source>
        <dbReference type="EMBL" id="ODV69921.1"/>
    </source>
</evidence>
<dbReference type="OrthoDB" id="3995714at2759"/>
<dbReference type="STRING" id="984485.A0A1E4RRU6"/>
<evidence type="ECO:0000256" key="1">
    <source>
        <dbReference type="SAM" id="MobiDB-lite"/>
    </source>
</evidence>
<keyword evidence="3" id="KW-1185">Reference proteome</keyword>